<protein>
    <recommendedName>
        <fullName evidence="7">EGF-like domain-containing protein</fullName>
    </recommendedName>
</protein>
<dbReference type="EMBL" id="JAPTMU010000015">
    <property type="protein sequence ID" value="KAJ4930578.1"/>
    <property type="molecule type" value="Genomic_DNA"/>
</dbReference>
<gene>
    <name evidence="8" type="ORF">JOQ06_024887</name>
</gene>
<dbReference type="InterPro" id="IPR019011">
    <property type="entry name" value="Cryptic/Cripto_CFC-dom"/>
</dbReference>
<organism evidence="8 9">
    <name type="scientific">Pogonophryne albipinna</name>
    <dbReference type="NCBI Taxonomy" id="1090488"/>
    <lineage>
        <taxon>Eukaryota</taxon>
        <taxon>Metazoa</taxon>
        <taxon>Chordata</taxon>
        <taxon>Craniata</taxon>
        <taxon>Vertebrata</taxon>
        <taxon>Euteleostomi</taxon>
        <taxon>Actinopterygii</taxon>
        <taxon>Neopterygii</taxon>
        <taxon>Teleostei</taxon>
        <taxon>Neoteleostei</taxon>
        <taxon>Acanthomorphata</taxon>
        <taxon>Eupercaria</taxon>
        <taxon>Perciformes</taxon>
        <taxon>Notothenioidei</taxon>
        <taxon>Pogonophryne</taxon>
    </lineage>
</organism>
<name>A0AAD6FE51_9TELE</name>
<dbReference type="Gene3D" id="2.10.25.10">
    <property type="entry name" value="Laminin"/>
    <property type="match status" value="1"/>
</dbReference>
<evidence type="ECO:0000256" key="6">
    <source>
        <dbReference type="SAM" id="MobiDB-lite"/>
    </source>
</evidence>
<evidence type="ECO:0000256" key="4">
    <source>
        <dbReference type="ARBA" id="ARBA00023180"/>
    </source>
</evidence>
<feature type="compositionally biased region" description="Low complexity" evidence="6">
    <location>
        <begin position="16"/>
        <end position="30"/>
    </location>
</feature>
<sequence length="177" mass="19258">MGWTQLLRGQTPPSSPLSASPSSSVVVKSQQPPQEFLGQFTQVSSPNSGDRKHRDASAVLPFIGLTGSAEQSRSCCKNGGTCILGSFCACPPFFTGRSCEYDQRIRSCGAIPHGEWVQKGCSYCRCGYGALHCFPHVFHKDCDDSQEVQWYRSSSCRGLAPPLSLLLPPLLLLSWTL</sequence>
<dbReference type="GO" id="GO:0007165">
    <property type="term" value="P:signal transduction"/>
    <property type="evidence" value="ECO:0007669"/>
    <property type="project" value="UniProtKB-ARBA"/>
</dbReference>
<evidence type="ECO:0000313" key="9">
    <source>
        <dbReference type="Proteomes" id="UP001219934"/>
    </source>
</evidence>
<keyword evidence="4" id="KW-0325">Glycoprotein</keyword>
<keyword evidence="9" id="KW-1185">Reference proteome</keyword>
<feature type="region of interest" description="Disordered" evidence="6">
    <location>
        <begin position="1"/>
        <end position="30"/>
    </location>
</feature>
<evidence type="ECO:0000256" key="2">
    <source>
        <dbReference type="ARBA" id="ARBA00022536"/>
    </source>
</evidence>
<dbReference type="FunFam" id="2.10.25.10:FF:000421">
    <property type="entry name" value="Teratocarcinoma-derived growth factor"/>
    <property type="match status" value="1"/>
</dbReference>
<proteinExistence type="inferred from homology"/>
<feature type="disulfide bond" evidence="5">
    <location>
        <begin position="90"/>
        <end position="99"/>
    </location>
</feature>
<evidence type="ECO:0000256" key="5">
    <source>
        <dbReference type="PROSITE-ProRule" id="PRU00076"/>
    </source>
</evidence>
<evidence type="ECO:0000256" key="3">
    <source>
        <dbReference type="ARBA" id="ARBA00023157"/>
    </source>
</evidence>
<dbReference type="InterPro" id="IPR000742">
    <property type="entry name" value="EGF"/>
</dbReference>
<feature type="domain" description="EGF-like" evidence="7">
    <location>
        <begin position="71"/>
        <end position="100"/>
    </location>
</feature>
<comment type="similarity">
    <text evidence="1">Belongs to the EGF-CFC (Cripto-1/FRL1/Cryptic) family.</text>
</comment>
<dbReference type="Pfam" id="PF09443">
    <property type="entry name" value="CFC"/>
    <property type="match status" value="1"/>
</dbReference>
<reference evidence="8" key="1">
    <citation type="submission" date="2022-11" db="EMBL/GenBank/DDBJ databases">
        <title>Chromosome-level genome of Pogonophryne albipinna.</title>
        <authorList>
            <person name="Jo E."/>
        </authorList>
    </citation>
    <scope>NUCLEOTIDE SEQUENCE</scope>
    <source>
        <strain evidence="8">SGF0006</strain>
        <tissue evidence="8">Muscle</tissue>
    </source>
</reference>
<dbReference type="SUPFAM" id="SSF57196">
    <property type="entry name" value="EGF/Laminin"/>
    <property type="match status" value="2"/>
</dbReference>
<comment type="caution">
    <text evidence="5">Lacks conserved residue(s) required for the propagation of feature annotation.</text>
</comment>
<dbReference type="AlphaFoldDB" id="A0AAD6FE51"/>
<dbReference type="Proteomes" id="UP001219934">
    <property type="component" value="Unassembled WGS sequence"/>
</dbReference>
<accession>A0AAD6FE51</accession>
<evidence type="ECO:0000259" key="7">
    <source>
        <dbReference type="PROSITE" id="PS50026"/>
    </source>
</evidence>
<comment type="caution">
    <text evidence="8">The sequence shown here is derived from an EMBL/GenBank/DDBJ whole genome shotgun (WGS) entry which is preliminary data.</text>
</comment>
<dbReference type="PROSITE" id="PS50026">
    <property type="entry name" value="EGF_3"/>
    <property type="match status" value="1"/>
</dbReference>
<evidence type="ECO:0000256" key="1">
    <source>
        <dbReference type="ARBA" id="ARBA00007384"/>
    </source>
</evidence>
<evidence type="ECO:0000313" key="8">
    <source>
        <dbReference type="EMBL" id="KAJ4930578.1"/>
    </source>
</evidence>
<keyword evidence="3 5" id="KW-1015">Disulfide bond</keyword>
<dbReference type="CDD" id="cd00054">
    <property type="entry name" value="EGF_CA"/>
    <property type="match status" value="1"/>
</dbReference>
<keyword evidence="2 5" id="KW-0245">EGF-like domain</keyword>
<dbReference type="PROSITE" id="PS00022">
    <property type="entry name" value="EGF_1"/>
    <property type="match status" value="1"/>
</dbReference>